<evidence type="ECO:0000256" key="1">
    <source>
        <dbReference type="ARBA" id="ARBA00004651"/>
    </source>
</evidence>
<evidence type="ECO:0000256" key="3">
    <source>
        <dbReference type="ARBA" id="ARBA00022692"/>
    </source>
</evidence>
<dbReference type="GO" id="GO:0050380">
    <property type="term" value="F:undecaprenyl-diphosphatase activity"/>
    <property type="evidence" value="ECO:0007669"/>
    <property type="project" value="UniProtKB-EC"/>
</dbReference>
<evidence type="ECO:0000259" key="8">
    <source>
        <dbReference type="SMART" id="SM00014"/>
    </source>
</evidence>
<name>A0ABS4GS37_9BACL</name>
<evidence type="ECO:0000313" key="9">
    <source>
        <dbReference type="EMBL" id="MBP1933093.1"/>
    </source>
</evidence>
<comment type="subcellular location">
    <subcellularLocation>
        <location evidence="1">Cell membrane</location>
        <topology evidence="1">Multi-pass membrane protein</topology>
    </subcellularLocation>
</comment>
<evidence type="ECO:0000256" key="7">
    <source>
        <dbReference type="SAM" id="Phobius"/>
    </source>
</evidence>
<dbReference type="InterPro" id="IPR000326">
    <property type="entry name" value="PAP2/HPO"/>
</dbReference>
<dbReference type="EMBL" id="JAGGKT010000009">
    <property type="protein sequence ID" value="MBP1933093.1"/>
    <property type="molecule type" value="Genomic_DNA"/>
</dbReference>
<evidence type="ECO:0000256" key="6">
    <source>
        <dbReference type="ARBA" id="ARBA00023136"/>
    </source>
</evidence>
<feature type="transmembrane region" description="Helical" evidence="7">
    <location>
        <begin position="149"/>
        <end position="171"/>
    </location>
</feature>
<keyword evidence="10" id="KW-1185">Reference proteome</keyword>
<proteinExistence type="predicted"/>
<dbReference type="InterPro" id="IPR036938">
    <property type="entry name" value="PAP2/HPO_sf"/>
</dbReference>
<keyword evidence="2" id="KW-1003">Cell membrane</keyword>
<dbReference type="EC" id="3.6.1.27" evidence="9"/>
<evidence type="ECO:0000256" key="4">
    <source>
        <dbReference type="ARBA" id="ARBA00022801"/>
    </source>
</evidence>
<dbReference type="Pfam" id="PF01569">
    <property type="entry name" value="PAP2"/>
    <property type="match status" value="1"/>
</dbReference>
<dbReference type="PANTHER" id="PTHR14969:SF62">
    <property type="entry name" value="DECAPRENYLPHOSPHORYL-5-PHOSPHORIBOSE PHOSPHATASE RV3807C-RELATED"/>
    <property type="match status" value="1"/>
</dbReference>
<dbReference type="Proteomes" id="UP001519343">
    <property type="component" value="Unassembled WGS sequence"/>
</dbReference>
<accession>A0ABS4GS37</accession>
<feature type="domain" description="Phosphatidic acid phosphatase type 2/haloperoxidase" evidence="8">
    <location>
        <begin position="63"/>
        <end position="170"/>
    </location>
</feature>
<keyword evidence="4 9" id="KW-0378">Hydrolase</keyword>
<dbReference type="RefSeq" id="WP_209811120.1">
    <property type="nucleotide sequence ID" value="NZ_JAGGKT010000009.1"/>
</dbReference>
<feature type="transmembrane region" description="Helical" evidence="7">
    <location>
        <begin position="30"/>
        <end position="55"/>
    </location>
</feature>
<evidence type="ECO:0000256" key="2">
    <source>
        <dbReference type="ARBA" id="ARBA00022475"/>
    </source>
</evidence>
<dbReference type="SMART" id="SM00014">
    <property type="entry name" value="acidPPc"/>
    <property type="match status" value="1"/>
</dbReference>
<evidence type="ECO:0000313" key="10">
    <source>
        <dbReference type="Proteomes" id="UP001519343"/>
    </source>
</evidence>
<feature type="transmembrane region" description="Helical" evidence="7">
    <location>
        <begin position="113"/>
        <end position="137"/>
    </location>
</feature>
<dbReference type="SUPFAM" id="SSF48317">
    <property type="entry name" value="Acid phosphatase/Vanadium-dependent haloperoxidase"/>
    <property type="match status" value="1"/>
</dbReference>
<protein>
    <submittedName>
        <fullName evidence="9">Undecaprenyl-diphosphatase</fullName>
        <ecNumber evidence="9">3.6.1.27</ecNumber>
    </submittedName>
</protein>
<keyword evidence="6 7" id="KW-0472">Membrane</keyword>
<organism evidence="9 10">
    <name type="scientific">Ammoniphilus resinae</name>
    <dbReference type="NCBI Taxonomy" id="861532"/>
    <lineage>
        <taxon>Bacteria</taxon>
        <taxon>Bacillati</taxon>
        <taxon>Bacillota</taxon>
        <taxon>Bacilli</taxon>
        <taxon>Bacillales</taxon>
        <taxon>Paenibacillaceae</taxon>
        <taxon>Aneurinibacillus group</taxon>
        <taxon>Ammoniphilus</taxon>
    </lineage>
</organism>
<evidence type="ECO:0000256" key="5">
    <source>
        <dbReference type="ARBA" id="ARBA00022989"/>
    </source>
</evidence>
<reference evidence="9 10" key="1">
    <citation type="submission" date="2021-03" db="EMBL/GenBank/DDBJ databases">
        <title>Genomic Encyclopedia of Type Strains, Phase IV (KMG-IV): sequencing the most valuable type-strain genomes for metagenomic binning, comparative biology and taxonomic classification.</title>
        <authorList>
            <person name="Goeker M."/>
        </authorList>
    </citation>
    <scope>NUCLEOTIDE SEQUENCE [LARGE SCALE GENOMIC DNA]</scope>
    <source>
        <strain evidence="9 10">DSM 24738</strain>
    </source>
</reference>
<dbReference type="Gene3D" id="1.20.144.10">
    <property type="entry name" value="Phosphatidic acid phosphatase type 2/haloperoxidase"/>
    <property type="match status" value="1"/>
</dbReference>
<keyword evidence="3 7" id="KW-0812">Transmembrane</keyword>
<sequence>MRYWVTWLEESDRQILYFINRRLKCSVLDWLMPTITHLGGAVFTIGLFILLFPLMGGKVDLIIEGLCSLTISHLMVQFIKRSFSRPRPYLKDRNVIVCPNPLKDYSFPSGHTTAIFSLCTSISLIFPGFFSVSYPIAILVGLSRVYLGLHYPLDVAIGAIIGVGLAMIVHFI</sequence>
<keyword evidence="5 7" id="KW-1133">Transmembrane helix</keyword>
<comment type="caution">
    <text evidence="9">The sequence shown here is derived from an EMBL/GenBank/DDBJ whole genome shotgun (WGS) entry which is preliminary data.</text>
</comment>
<gene>
    <name evidence="9" type="ORF">J2Z37_003104</name>
</gene>
<dbReference type="PANTHER" id="PTHR14969">
    <property type="entry name" value="SPHINGOSINE-1-PHOSPHATE PHOSPHOHYDROLASE"/>
    <property type="match status" value="1"/>
</dbReference>